<keyword evidence="2" id="KW-1185">Reference proteome</keyword>
<dbReference type="Proteomes" id="UP000008181">
    <property type="component" value="Chromosome 4"/>
</dbReference>
<dbReference type="EMBL" id="CP003012">
    <property type="protein sequence ID" value="AEO68678.1"/>
    <property type="molecule type" value="Genomic_DNA"/>
</dbReference>
<evidence type="ECO:0000313" key="1">
    <source>
        <dbReference type="EMBL" id="AEO68678.1"/>
    </source>
</evidence>
<dbReference type="AlphaFoldDB" id="G2R9D7"/>
<dbReference type="RefSeq" id="XP_003655014.1">
    <property type="nucleotide sequence ID" value="XM_003654966.1"/>
</dbReference>
<sequence>MDRLPQHAVNRIVDHLARFKRKRRLSSFATLSRRWKYAVERHLFSSLTVNFGDMPMLESFLSDRRRRCHLRHLKYRMVIQPVDSQAEQKRGFSENQVYHYWAAFELKCLWAFLRLYWVRRSPSRRSQPLPSNLFERLTLELEVVAGGAPQPLAAPTPNYRSSLYWRPQPLRGVSGLTVSWRRAKGDYESSSHPDWLFDCLAACTDATEVQLETADSFNPAMAVKSEQRKMLATRLSPSALAMGNLQHLTLHVTTFATPDDFTPSPQAVPDPLTPVLHKLSQQLRSLQLTGSFLLSPELFWPEPLSGAPPSWPHIERIVIHAHPSTPEGLRYAIQKKNPRLPGAREFQPVFNELVVRASRAMLCMPELQLLSIVFDWMPFRKDLRHRTGPARGSGPAHRD</sequence>
<evidence type="ECO:0000313" key="2">
    <source>
        <dbReference type="Proteomes" id="UP000008181"/>
    </source>
</evidence>
<organism evidence="1 2">
    <name type="scientific">Thermothielavioides terrestris (strain ATCC 38088 / NRRL 8126)</name>
    <name type="common">Thielavia terrestris</name>
    <dbReference type="NCBI Taxonomy" id="578455"/>
    <lineage>
        <taxon>Eukaryota</taxon>
        <taxon>Fungi</taxon>
        <taxon>Dikarya</taxon>
        <taxon>Ascomycota</taxon>
        <taxon>Pezizomycotina</taxon>
        <taxon>Sordariomycetes</taxon>
        <taxon>Sordariomycetidae</taxon>
        <taxon>Sordariales</taxon>
        <taxon>Chaetomiaceae</taxon>
        <taxon>Thermothielavioides</taxon>
        <taxon>Thermothielavioides terrestris</taxon>
    </lineage>
</organism>
<dbReference type="GeneID" id="11524167"/>
<proteinExistence type="predicted"/>
<protein>
    <recommendedName>
        <fullName evidence="3">F-box domain-containing protein</fullName>
    </recommendedName>
</protein>
<reference evidence="1 2" key="1">
    <citation type="journal article" date="2011" name="Nat. Biotechnol.">
        <title>Comparative genomic analysis of the thermophilic biomass-degrading fungi Myceliophthora thermophila and Thielavia terrestris.</title>
        <authorList>
            <person name="Berka R.M."/>
            <person name="Grigoriev I.V."/>
            <person name="Otillar R."/>
            <person name="Salamov A."/>
            <person name="Grimwood J."/>
            <person name="Reid I."/>
            <person name="Ishmael N."/>
            <person name="John T."/>
            <person name="Darmond C."/>
            <person name="Moisan M.-C."/>
            <person name="Henrissat B."/>
            <person name="Coutinho P.M."/>
            <person name="Lombard V."/>
            <person name="Natvig D.O."/>
            <person name="Lindquist E."/>
            <person name="Schmutz J."/>
            <person name="Lucas S."/>
            <person name="Harris P."/>
            <person name="Powlowski J."/>
            <person name="Bellemare A."/>
            <person name="Taylor D."/>
            <person name="Butler G."/>
            <person name="de Vries R.P."/>
            <person name="Allijn I.E."/>
            <person name="van den Brink J."/>
            <person name="Ushinsky S."/>
            <person name="Storms R."/>
            <person name="Powell A.J."/>
            <person name="Paulsen I.T."/>
            <person name="Elbourne L.D.H."/>
            <person name="Baker S.E."/>
            <person name="Magnuson J."/>
            <person name="LaBoissiere S."/>
            <person name="Clutterbuck A.J."/>
            <person name="Martinez D."/>
            <person name="Wogulis M."/>
            <person name="de Leon A.L."/>
            <person name="Rey M.W."/>
            <person name="Tsang A."/>
        </authorList>
    </citation>
    <scope>NUCLEOTIDE SEQUENCE [LARGE SCALE GENOMIC DNA]</scope>
    <source>
        <strain evidence="2">ATCC 38088 / NRRL 8126</strain>
    </source>
</reference>
<gene>
    <name evidence="1" type="ORF">THITE_113425</name>
</gene>
<dbReference type="KEGG" id="ttt:THITE_113425"/>
<evidence type="ECO:0008006" key="3">
    <source>
        <dbReference type="Google" id="ProtNLM"/>
    </source>
</evidence>
<dbReference type="eggNOG" id="ENOG502RKGB">
    <property type="taxonomic scope" value="Eukaryota"/>
</dbReference>
<name>G2R9D7_THETT</name>
<dbReference type="HOGENOM" id="CLU_029473_2_0_1"/>
<dbReference type="OrthoDB" id="5333491at2759"/>
<accession>G2R9D7</accession>